<feature type="region of interest" description="Disordered" evidence="3">
    <location>
        <begin position="154"/>
        <end position="198"/>
    </location>
</feature>
<evidence type="ECO:0000256" key="1">
    <source>
        <dbReference type="ARBA" id="ARBA00022737"/>
    </source>
</evidence>
<evidence type="ECO:0000313" key="7">
    <source>
        <dbReference type="Proteomes" id="UP000038040"/>
    </source>
</evidence>
<dbReference type="Pfam" id="PF23517">
    <property type="entry name" value="WW_TCERG1"/>
    <property type="match status" value="1"/>
</dbReference>
<organism evidence="7 9">
    <name type="scientific">Dracunculus medinensis</name>
    <name type="common">Guinea worm</name>
    <dbReference type="NCBI Taxonomy" id="318479"/>
    <lineage>
        <taxon>Eukaryota</taxon>
        <taxon>Metazoa</taxon>
        <taxon>Ecdysozoa</taxon>
        <taxon>Nematoda</taxon>
        <taxon>Chromadorea</taxon>
        <taxon>Rhabditida</taxon>
        <taxon>Spirurina</taxon>
        <taxon>Dracunculoidea</taxon>
        <taxon>Dracunculidae</taxon>
        <taxon>Dracunculus</taxon>
    </lineage>
</organism>
<dbReference type="AlphaFoldDB" id="A0A158Q4E6"/>
<dbReference type="Gene3D" id="1.10.10.440">
    <property type="entry name" value="FF domain"/>
    <property type="match status" value="6"/>
</dbReference>
<dbReference type="WBParaSite" id="DME_0000467101-mRNA-1">
    <property type="protein sequence ID" value="DME_0000467101-mRNA-1"/>
    <property type="gene ID" value="DME_0000467101"/>
</dbReference>
<dbReference type="PANTHER" id="PTHR15377">
    <property type="entry name" value="TRANSCRIPTION ELONGATION REGULATOR 1"/>
    <property type="match status" value="1"/>
</dbReference>
<feature type="domain" description="FF" evidence="5">
    <location>
        <begin position="595"/>
        <end position="660"/>
    </location>
</feature>
<dbReference type="GO" id="GO:0070063">
    <property type="term" value="F:RNA polymerase binding"/>
    <property type="evidence" value="ECO:0007669"/>
    <property type="project" value="InterPro"/>
</dbReference>
<dbReference type="STRING" id="318479.A0A158Q4E6"/>
<dbReference type="Pfam" id="PF01846">
    <property type="entry name" value="FF"/>
    <property type="match status" value="6"/>
</dbReference>
<keyword evidence="8" id="KW-1185">Reference proteome</keyword>
<sequence length="680" mass="81046">MANAAGVPHMGAFPPMIPPPALWQEYTAPDGRKYYYNTQTQETTWDKPKALEGSFFFLFFVHFCVVKIEIKIEIFKNISCKNISFTLKEKACKESAAAAAEEQQQVDKSRPVSSNPVSGTPWCVVWTGDHKVFFYNPSTRTSVWERPPELYNRPDVDLLVSKPPEEKNDEEKVADESEEGSDDDYPPAKKSRKERKLEKRMEQLAAKKEKERPRQMLEKQVDPAIQAELQAQKEREEVPFERRLQEFKEMLMEKNVSAGSVWEKELSKIVFDKRYLLLNAIERKAAFEAYVRERTEIERAEKKKRAKEARENFRNLLEEAKLHGRSSFSSFASKYGKDSRFKGVEKMREKEDIFNEYVQELEKKEKEERKEKKEKLRLDFISLLSEKNLTRRSKWSSLKKMIEDDDRYKAIDRSSTRESLFREYLETLPEETNSDIEEESDRQKRMAAEAAIQERKKEVEAELGEQLKERSKEHEKHKYQEHEDSFKALLVDLIKSSDYTWHEARRILRKDSRYENCDLIEKDVKERLFDSHIQHLERKRREIFFQLLNDTKDISPSLKWREARKIIEKDDRFSKFPIGDRKTERDYKDWTEERRETILRDFKDLLKETKIITYKSLKIIQENEQHLRDILAVLENDKRYIVLNDAPVERERLLEQYLEELDKKGPPPPPTQQEADRRRK</sequence>
<dbReference type="InterPro" id="IPR001202">
    <property type="entry name" value="WW_dom"/>
</dbReference>
<feature type="domain" description="FF" evidence="5">
    <location>
        <begin position="240"/>
        <end position="293"/>
    </location>
</feature>
<dbReference type="PROSITE" id="PS01159">
    <property type="entry name" value="WW_DOMAIN_1"/>
    <property type="match status" value="1"/>
</dbReference>
<reference evidence="9" key="1">
    <citation type="submission" date="2016-04" db="UniProtKB">
        <authorList>
            <consortium name="WormBaseParasite"/>
        </authorList>
    </citation>
    <scope>IDENTIFICATION</scope>
</reference>
<dbReference type="FunFam" id="2.20.70.10:FF:000049">
    <property type="entry name" value="Transcription elongation regulator 1-like"/>
    <property type="match status" value="1"/>
</dbReference>
<dbReference type="SUPFAM" id="SSF81698">
    <property type="entry name" value="FF domain"/>
    <property type="match status" value="5"/>
</dbReference>
<feature type="domain" description="FF" evidence="5">
    <location>
        <begin position="366"/>
        <end position="427"/>
    </location>
</feature>
<dbReference type="Pfam" id="PF00397">
    <property type="entry name" value="WW"/>
    <property type="match status" value="1"/>
</dbReference>
<dbReference type="InterPro" id="IPR057565">
    <property type="entry name" value="WW_TCRG1_3rd"/>
</dbReference>
<dbReference type="GO" id="GO:0005634">
    <property type="term" value="C:nucleus"/>
    <property type="evidence" value="ECO:0007669"/>
    <property type="project" value="TreeGrafter"/>
</dbReference>
<dbReference type="SUPFAM" id="SSF51045">
    <property type="entry name" value="WW domain"/>
    <property type="match status" value="2"/>
</dbReference>
<accession>A0A158Q4E6</accession>
<feature type="compositionally biased region" description="Basic and acidic residues" evidence="3">
    <location>
        <begin position="163"/>
        <end position="175"/>
    </location>
</feature>
<feature type="domain" description="WW" evidence="4">
    <location>
        <begin position="17"/>
        <end position="50"/>
    </location>
</feature>
<keyword evidence="1" id="KW-0677">Repeat</keyword>
<name>A0A158Q4E6_DRAME</name>
<dbReference type="PROSITE" id="PS51676">
    <property type="entry name" value="FF"/>
    <property type="match status" value="4"/>
</dbReference>
<dbReference type="SMART" id="SM00456">
    <property type="entry name" value="WW"/>
    <property type="match status" value="2"/>
</dbReference>
<keyword evidence="2" id="KW-0175">Coiled coil</keyword>
<reference evidence="6 8" key="2">
    <citation type="submission" date="2018-11" db="EMBL/GenBank/DDBJ databases">
        <authorList>
            <consortium name="Pathogen Informatics"/>
        </authorList>
    </citation>
    <scope>NUCLEOTIDE SEQUENCE [LARGE SCALE GENOMIC DNA]</scope>
</reference>
<feature type="region of interest" description="Disordered" evidence="3">
    <location>
        <begin position="658"/>
        <end position="680"/>
    </location>
</feature>
<evidence type="ECO:0000256" key="3">
    <source>
        <dbReference type="SAM" id="MobiDB-lite"/>
    </source>
</evidence>
<proteinExistence type="predicted"/>
<dbReference type="Proteomes" id="UP000038040">
    <property type="component" value="Unplaced"/>
</dbReference>
<dbReference type="Proteomes" id="UP000274756">
    <property type="component" value="Unassembled WGS sequence"/>
</dbReference>
<feature type="domain" description="FF" evidence="5">
    <location>
        <begin position="305"/>
        <end position="360"/>
    </location>
</feature>
<dbReference type="CDD" id="cd00201">
    <property type="entry name" value="WW"/>
    <property type="match status" value="2"/>
</dbReference>
<evidence type="ECO:0000313" key="6">
    <source>
        <dbReference type="EMBL" id="VDN58581.1"/>
    </source>
</evidence>
<evidence type="ECO:0000259" key="4">
    <source>
        <dbReference type="PROSITE" id="PS50020"/>
    </source>
</evidence>
<dbReference type="InterPro" id="IPR036517">
    <property type="entry name" value="FF_domain_sf"/>
</dbReference>
<dbReference type="InterPro" id="IPR045148">
    <property type="entry name" value="TCRG1-like"/>
</dbReference>
<dbReference type="InterPro" id="IPR002713">
    <property type="entry name" value="FF_domain"/>
</dbReference>
<dbReference type="InterPro" id="IPR036020">
    <property type="entry name" value="WW_dom_sf"/>
</dbReference>
<dbReference type="EMBL" id="UYYG01001169">
    <property type="protein sequence ID" value="VDN58581.1"/>
    <property type="molecule type" value="Genomic_DNA"/>
</dbReference>
<evidence type="ECO:0000313" key="8">
    <source>
        <dbReference type="Proteomes" id="UP000274756"/>
    </source>
</evidence>
<evidence type="ECO:0000256" key="2">
    <source>
        <dbReference type="SAM" id="Coils"/>
    </source>
</evidence>
<dbReference type="SMART" id="SM00441">
    <property type="entry name" value="FF"/>
    <property type="match status" value="6"/>
</dbReference>
<dbReference type="PROSITE" id="PS50020">
    <property type="entry name" value="WW_DOMAIN_2"/>
    <property type="match status" value="2"/>
</dbReference>
<gene>
    <name evidence="6" type="ORF">DME_LOCUS8554</name>
</gene>
<feature type="compositionally biased region" description="Acidic residues" evidence="3">
    <location>
        <begin position="176"/>
        <end position="185"/>
    </location>
</feature>
<evidence type="ECO:0000313" key="9">
    <source>
        <dbReference type="WBParaSite" id="DME_0000467101-mRNA-1"/>
    </source>
</evidence>
<feature type="domain" description="WW" evidence="4">
    <location>
        <begin position="120"/>
        <end position="149"/>
    </location>
</feature>
<dbReference type="Gene3D" id="2.20.70.10">
    <property type="match status" value="2"/>
</dbReference>
<dbReference type="PANTHER" id="PTHR15377:SF3">
    <property type="entry name" value="WW DOMAIN-CONTAINING PROTEIN"/>
    <property type="match status" value="1"/>
</dbReference>
<protein>
    <submittedName>
        <fullName evidence="9">Transcription elongation regulator 1</fullName>
    </submittedName>
</protein>
<dbReference type="GO" id="GO:0003712">
    <property type="term" value="F:transcription coregulator activity"/>
    <property type="evidence" value="ECO:0007669"/>
    <property type="project" value="TreeGrafter"/>
</dbReference>
<dbReference type="OrthoDB" id="63972at2759"/>
<evidence type="ECO:0000259" key="5">
    <source>
        <dbReference type="PROSITE" id="PS51676"/>
    </source>
</evidence>
<feature type="coiled-coil region" evidence="2">
    <location>
        <begin position="283"/>
        <end position="378"/>
    </location>
</feature>